<dbReference type="AlphaFoldDB" id="A0A504YZ09"/>
<dbReference type="InterPro" id="IPR019269">
    <property type="entry name" value="BLOC1_su2"/>
</dbReference>
<dbReference type="GO" id="GO:0043015">
    <property type="term" value="F:gamma-tubulin binding"/>
    <property type="evidence" value="ECO:0007669"/>
    <property type="project" value="TreeGrafter"/>
</dbReference>
<dbReference type="GO" id="GO:0099078">
    <property type="term" value="C:BORC complex"/>
    <property type="evidence" value="ECO:0007669"/>
    <property type="project" value="TreeGrafter"/>
</dbReference>
<comment type="caution">
    <text evidence="4">The sequence shown here is derived from an EMBL/GenBank/DDBJ whole genome shotgun (WGS) entry which is preliminary data.</text>
</comment>
<dbReference type="GO" id="GO:0031083">
    <property type="term" value="C:BLOC-1 complex"/>
    <property type="evidence" value="ECO:0007669"/>
    <property type="project" value="TreeGrafter"/>
</dbReference>
<dbReference type="STRING" id="46835.A0A504YZ09"/>
<dbReference type="PANTHER" id="PTHR46479:SF1">
    <property type="entry name" value="BIOGENESIS OF LYSOSOME-RELATED ORGANELLES COMPLEX 1 SUBUNIT 2"/>
    <property type="match status" value="1"/>
</dbReference>
<dbReference type="GO" id="GO:0016197">
    <property type="term" value="P:endosomal transport"/>
    <property type="evidence" value="ECO:0007669"/>
    <property type="project" value="TreeGrafter"/>
</dbReference>
<dbReference type="GO" id="GO:0000930">
    <property type="term" value="C:gamma-tubulin complex"/>
    <property type="evidence" value="ECO:0007669"/>
    <property type="project" value="TreeGrafter"/>
</dbReference>
<organism evidence="4 5">
    <name type="scientific">Fasciola gigantica</name>
    <name type="common">Giant liver fluke</name>
    <dbReference type="NCBI Taxonomy" id="46835"/>
    <lineage>
        <taxon>Eukaryota</taxon>
        <taxon>Metazoa</taxon>
        <taxon>Spiralia</taxon>
        <taxon>Lophotrochozoa</taxon>
        <taxon>Platyhelminthes</taxon>
        <taxon>Trematoda</taxon>
        <taxon>Digenea</taxon>
        <taxon>Plagiorchiida</taxon>
        <taxon>Echinostomata</taxon>
        <taxon>Echinostomatoidea</taxon>
        <taxon>Fasciolidae</taxon>
        <taxon>Fasciola</taxon>
    </lineage>
</organism>
<evidence type="ECO:0000256" key="2">
    <source>
        <dbReference type="SAM" id="Coils"/>
    </source>
</evidence>
<gene>
    <name evidence="4" type="ORF">FGIG_01318</name>
</gene>
<protein>
    <submittedName>
        <fullName evidence="4">Bloc1s2 protein</fullName>
    </submittedName>
</protein>
<dbReference type="GO" id="GO:0032418">
    <property type="term" value="P:lysosome localization"/>
    <property type="evidence" value="ECO:0007669"/>
    <property type="project" value="TreeGrafter"/>
</dbReference>
<dbReference type="Proteomes" id="UP000316759">
    <property type="component" value="Unassembled WGS sequence"/>
</dbReference>
<feature type="compositionally biased region" description="Polar residues" evidence="3">
    <location>
        <begin position="1"/>
        <end position="11"/>
    </location>
</feature>
<feature type="region of interest" description="Disordered" evidence="3">
    <location>
        <begin position="1"/>
        <end position="29"/>
    </location>
</feature>
<comment type="similarity">
    <text evidence="1">Belongs to the BLOC1S2 family.</text>
</comment>
<keyword evidence="5" id="KW-1185">Reference proteome</keyword>
<name>A0A504YZ09_FASGI</name>
<accession>A0A504YZ09</accession>
<dbReference type="OrthoDB" id="244061at2759"/>
<evidence type="ECO:0000256" key="1">
    <source>
        <dbReference type="ARBA" id="ARBA00008468"/>
    </source>
</evidence>
<keyword evidence="2" id="KW-0175">Coiled coil</keyword>
<dbReference type="EMBL" id="SUNJ01006151">
    <property type="protein sequence ID" value="TPP63038.1"/>
    <property type="molecule type" value="Genomic_DNA"/>
</dbReference>
<evidence type="ECO:0000313" key="5">
    <source>
        <dbReference type="Proteomes" id="UP000316759"/>
    </source>
</evidence>
<sequence length="150" mass="16412">MSTSGESTNVDSPVGPPVPTTSYSSADDWNTIPAGLEGKDLSQSTGRAVTQRAFDAINDYLQCDMDSILLDFSVLTRMNQAATERYAELNATANDITRKLVGVNERYLLLRSSLTKIDQFDASISALEQAAAELDNETRLLEQKFGRISQ</sequence>
<evidence type="ECO:0000256" key="3">
    <source>
        <dbReference type="SAM" id="MobiDB-lite"/>
    </source>
</evidence>
<dbReference type="PANTHER" id="PTHR46479">
    <property type="entry name" value="BIOGENESIS OF LYSOSOME-RELATED ORGANELLES COMPLEX 1 SUBUNIT 2"/>
    <property type="match status" value="1"/>
</dbReference>
<proteinExistence type="inferred from homology"/>
<evidence type="ECO:0000313" key="4">
    <source>
        <dbReference type="EMBL" id="TPP63038.1"/>
    </source>
</evidence>
<reference evidence="4 5" key="1">
    <citation type="submission" date="2019-04" db="EMBL/GenBank/DDBJ databases">
        <title>Annotation for the trematode Fasciola gigantica.</title>
        <authorList>
            <person name="Choi Y.-J."/>
        </authorList>
    </citation>
    <scope>NUCLEOTIDE SEQUENCE [LARGE SCALE GENOMIC DNA]</scope>
    <source>
        <strain evidence="4">Uganda_cow_1</strain>
    </source>
</reference>
<feature type="coiled-coil region" evidence="2">
    <location>
        <begin position="79"/>
        <end position="144"/>
    </location>
</feature>
<dbReference type="Pfam" id="PF10046">
    <property type="entry name" value="BLOC1_2"/>
    <property type="match status" value="1"/>
</dbReference>